<sequence>MPLELLAFEKSVSRKIDKLQQQPTDTFQNISTQELAALRDLANYTSIIVKPADTGGAKVIMRRAMYNEECLCLLADTQHYKELTRDPTQEIQE</sequence>
<dbReference type="AlphaFoldDB" id="A0AAV7N986"/>
<keyword evidence="2" id="KW-1185">Reference proteome</keyword>
<dbReference type="Proteomes" id="UP001066276">
    <property type="component" value="Chromosome 8"/>
</dbReference>
<reference evidence="1" key="1">
    <citation type="journal article" date="2022" name="bioRxiv">
        <title>Sequencing and chromosome-scale assembly of the giantPleurodeles waltlgenome.</title>
        <authorList>
            <person name="Brown T."/>
            <person name="Elewa A."/>
            <person name="Iarovenko S."/>
            <person name="Subramanian E."/>
            <person name="Araus A.J."/>
            <person name="Petzold A."/>
            <person name="Susuki M."/>
            <person name="Suzuki K.-i.T."/>
            <person name="Hayashi T."/>
            <person name="Toyoda A."/>
            <person name="Oliveira C."/>
            <person name="Osipova E."/>
            <person name="Leigh N.D."/>
            <person name="Simon A."/>
            <person name="Yun M.H."/>
        </authorList>
    </citation>
    <scope>NUCLEOTIDE SEQUENCE</scope>
    <source>
        <strain evidence="1">20211129_DDA</strain>
        <tissue evidence="1">Liver</tissue>
    </source>
</reference>
<organism evidence="1 2">
    <name type="scientific">Pleurodeles waltl</name>
    <name type="common">Iberian ribbed newt</name>
    <dbReference type="NCBI Taxonomy" id="8319"/>
    <lineage>
        <taxon>Eukaryota</taxon>
        <taxon>Metazoa</taxon>
        <taxon>Chordata</taxon>
        <taxon>Craniata</taxon>
        <taxon>Vertebrata</taxon>
        <taxon>Euteleostomi</taxon>
        <taxon>Amphibia</taxon>
        <taxon>Batrachia</taxon>
        <taxon>Caudata</taxon>
        <taxon>Salamandroidea</taxon>
        <taxon>Salamandridae</taxon>
        <taxon>Pleurodelinae</taxon>
        <taxon>Pleurodeles</taxon>
    </lineage>
</organism>
<evidence type="ECO:0000313" key="2">
    <source>
        <dbReference type="Proteomes" id="UP001066276"/>
    </source>
</evidence>
<comment type="caution">
    <text evidence="1">The sequence shown here is derived from an EMBL/GenBank/DDBJ whole genome shotgun (WGS) entry which is preliminary data.</text>
</comment>
<dbReference type="EMBL" id="JANPWB010000012">
    <property type="protein sequence ID" value="KAJ1111789.1"/>
    <property type="molecule type" value="Genomic_DNA"/>
</dbReference>
<proteinExistence type="predicted"/>
<protein>
    <submittedName>
        <fullName evidence="1">Uncharacterized protein</fullName>
    </submittedName>
</protein>
<name>A0AAV7N986_PLEWA</name>
<accession>A0AAV7N986</accession>
<evidence type="ECO:0000313" key="1">
    <source>
        <dbReference type="EMBL" id="KAJ1111789.1"/>
    </source>
</evidence>
<gene>
    <name evidence="1" type="ORF">NDU88_000062</name>
</gene>